<dbReference type="SMART" id="SM00387">
    <property type="entry name" value="HATPase_c"/>
    <property type="match status" value="1"/>
</dbReference>
<organism evidence="10 11">
    <name type="scientific">Dactylonectria macrodidyma</name>
    <dbReference type="NCBI Taxonomy" id="307937"/>
    <lineage>
        <taxon>Eukaryota</taxon>
        <taxon>Fungi</taxon>
        <taxon>Dikarya</taxon>
        <taxon>Ascomycota</taxon>
        <taxon>Pezizomycotina</taxon>
        <taxon>Sordariomycetes</taxon>
        <taxon>Hypocreomycetidae</taxon>
        <taxon>Hypocreales</taxon>
        <taxon>Nectriaceae</taxon>
        <taxon>Dactylonectria</taxon>
    </lineage>
</organism>
<name>A0A9P9FA51_9HYPO</name>
<evidence type="ECO:0000256" key="2">
    <source>
        <dbReference type="ARBA" id="ARBA00012438"/>
    </source>
</evidence>
<dbReference type="Pfam" id="PF00512">
    <property type="entry name" value="HisKA"/>
    <property type="match status" value="1"/>
</dbReference>
<feature type="compositionally biased region" description="Polar residues" evidence="7">
    <location>
        <begin position="361"/>
        <end position="374"/>
    </location>
</feature>
<dbReference type="InterPro" id="IPR004358">
    <property type="entry name" value="Sig_transdc_His_kin-like_C"/>
</dbReference>
<keyword evidence="5" id="KW-0418">Kinase</keyword>
<dbReference type="PANTHER" id="PTHR43047">
    <property type="entry name" value="TWO-COMPONENT HISTIDINE PROTEIN KINASE"/>
    <property type="match status" value="1"/>
</dbReference>
<dbReference type="InterPro" id="IPR005467">
    <property type="entry name" value="His_kinase_dom"/>
</dbReference>
<dbReference type="CDD" id="cd00082">
    <property type="entry name" value="HisKA"/>
    <property type="match status" value="1"/>
</dbReference>
<evidence type="ECO:0000256" key="6">
    <source>
        <dbReference type="PROSITE-ProRule" id="PRU00169"/>
    </source>
</evidence>
<feature type="domain" description="Response regulatory" evidence="9">
    <location>
        <begin position="1077"/>
        <end position="1198"/>
    </location>
</feature>
<evidence type="ECO:0000259" key="9">
    <source>
        <dbReference type="PROSITE" id="PS50110"/>
    </source>
</evidence>
<dbReference type="PRINTS" id="PR00344">
    <property type="entry name" value="BCTRLSENSOR"/>
</dbReference>
<dbReference type="GO" id="GO:0005886">
    <property type="term" value="C:plasma membrane"/>
    <property type="evidence" value="ECO:0007669"/>
    <property type="project" value="TreeGrafter"/>
</dbReference>
<dbReference type="InterPro" id="IPR011006">
    <property type="entry name" value="CheY-like_superfamily"/>
</dbReference>
<dbReference type="InterPro" id="IPR003018">
    <property type="entry name" value="GAF"/>
</dbReference>
<feature type="compositionally biased region" description="Basic and acidic residues" evidence="7">
    <location>
        <begin position="307"/>
        <end position="321"/>
    </location>
</feature>
<dbReference type="InterPro" id="IPR029016">
    <property type="entry name" value="GAF-like_dom_sf"/>
</dbReference>
<keyword evidence="4" id="KW-0808">Transferase</keyword>
<dbReference type="Gene3D" id="3.30.450.40">
    <property type="match status" value="1"/>
</dbReference>
<dbReference type="InterPro" id="IPR036097">
    <property type="entry name" value="HisK_dim/P_sf"/>
</dbReference>
<dbReference type="EC" id="2.7.13.3" evidence="2"/>
<keyword evidence="3 6" id="KW-0597">Phosphoprotein</keyword>
<comment type="caution">
    <text evidence="10">The sequence shown here is derived from an EMBL/GenBank/DDBJ whole genome shotgun (WGS) entry which is preliminary data.</text>
</comment>
<dbReference type="SUPFAM" id="SSF52172">
    <property type="entry name" value="CheY-like"/>
    <property type="match status" value="1"/>
</dbReference>
<dbReference type="InterPro" id="IPR036890">
    <property type="entry name" value="HATPase_C_sf"/>
</dbReference>
<dbReference type="SMART" id="SM00448">
    <property type="entry name" value="REC"/>
    <property type="match status" value="1"/>
</dbReference>
<dbReference type="CDD" id="cd17546">
    <property type="entry name" value="REC_hyHK_CKI1_RcsC-like"/>
    <property type="match status" value="1"/>
</dbReference>
<evidence type="ECO:0000256" key="1">
    <source>
        <dbReference type="ARBA" id="ARBA00000085"/>
    </source>
</evidence>
<feature type="modified residue" description="4-aspartylphosphate" evidence="6">
    <location>
        <position position="1128"/>
    </location>
</feature>
<dbReference type="GO" id="GO:0000155">
    <property type="term" value="F:phosphorelay sensor kinase activity"/>
    <property type="evidence" value="ECO:0007669"/>
    <property type="project" value="InterPro"/>
</dbReference>
<evidence type="ECO:0000256" key="3">
    <source>
        <dbReference type="ARBA" id="ARBA00022553"/>
    </source>
</evidence>
<feature type="compositionally biased region" description="Basic and acidic residues" evidence="7">
    <location>
        <begin position="269"/>
        <end position="285"/>
    </location>
</feature>
<feature type="region of interest" description="Disordered" evidence="7">
    <location>
        <begin position="238"/>
        <end position="338"/>
    </location>
</feature>
<dbReference type="InterPro" id="IPR003594">
    <property type="entry name" value="HATPase_dom"/>
</dbReference>
<feature type="region of interest" description="Disordered" evidence="7">
    <location>
        <begin position="361"/>
        <end position="395"/>
    </location>
</feature>
<dbReference type="SUPFAM" id="SSF55874">
    <property type="entry name" value="ATPase domain of HSP90 chaperone/DNA topoisomerase II/histidine kinase"/>
    <property type="match status" value="1"/>
</dbReference>
<dbReference type="Gene3D" id="3.30.565.10">
    <property type="entry name" value="Histidine kinase-like ATPase, C-terminal domain"/>
    <property type="match status" value="1"/>
</dbReference>
<sequence length="1203" mass="131740">MTDRPKTPTRAICETTRERETFKYDGSLLTSARFNDDGQPIPSAQLVTCSDGTLTALAQLAACQTGTSRSLISLFDRTHQYIITEATPSLPLIPSLSQSGHDETLWLCGTAIPRAHGVCDYTLCIDEPSQFDEPSTSEELPMVIVEDLTADSRFMTKPYCQPGSPARFYAATPIRTRRGINIGVICVIHTEPVTNWTDRQSDLMKNLSRIVMGHLEASRLKSVQARSERITRGLGFFLEGKPTSSISPSSSPDLNPGTAAAPHTSQETVQEHDNGLSEPRRHQPVVEDNIELESQPTETFIPATPDVPHDKTRDAKRREEPSPSSAYHDTDHSPPESMFSKAANIISESIEIEGCLFVDAGSQTPGSATPNRNGSAHGLDSGGIDDDDDGGGPSSDWSFLPCRVLGASRSAETCKTSSFSLPRPLQQKFLSRLLHRYPNGHIFNFDAKNTLQRRDSSNENLPELLHSNASKKLACSGESGDHQDPPCTRKDEGRILLETFPDARSIAFVPIWDPKRERWTIGAFAYTSTPTRIFTVEGDLNYLRAFGMLATTEKLRLETVMADKAKADALGSLSHELRSPLHGIILGVELLNDTTLSVVQENLTHMVETCCRTLADTVDHLLDYSKINNFMDKERALRRGSAARGLGVDSDPSIEAGMQALEVDTRLDTLVEEVMESVYAGFNFQHLSITQLSRKRATRLPHTDNTAMRRLDSARAMEDLGPILTKKGEFQVQFGEVTIVLMVDPCLSWKFHTQPGAIRRIVMNLFGNALKYTRRGVIKVSLDYAASESSHEGRLVKLTVADTGVGISDAFLQNNLFKAFSQENSLAPGTGLGLSLVKQIVDQLDGSISVKSQVGVGTTVSVLLRLTPVMASHDMSLDPLMTDDTIQALKRELHGLRFQLVGFNKKPASEETLPTDAPGLQAPLLVEQICHNWLKMQNKTNLSTQLLAPDVAIWSEDALPKTSNPTEALAELPSVVICPNELIAYQHTTGSHRAGRLGTAKFISQPICPVKLAKTISLAIKSWTEAQVGPIVMDVGLVKNVTDGLGSLTVITPSKPPRSRTPMDDGIDSGGYFVCPEFLLVDDNPINLKVLAAYIHKIGRPYNTATNGQEAVNACQEKIGQFKCILMDISMPIMDGFEATRRIRAMECKHHLKPTLILALSGLASEDAQKDAFNSGVDLFLTKPVRLKELGAILKVKGILKEL</sequence>
<evidence type="ECO:0000256" key="7">
    <source>
        <dbReference type="SAM" id="MobiDB-lite"/>
    </source>
</evidence>
<evidence type="ECO:0000256" key="5">
    <source>
        <dbReference type="ARBA" id="ARBA00022777"/>
    </source>
</evidence>
<keyword evidence="11" id="KW-1185">Reference proteome</keyword>
<dbReference type="Gene3D" id="1.10.287.130">
    <property type="match status" value="1"/>
</dbReference>
<dbReference type="PANTHER" id="PTHR43047:SF72">
    <property type="entry name" value="OSMOSENSING HISTIDINE PROTEIN KINASE SLN1"/>
    <property type="match status" value="1"/>
</dbReference>
<dbReference type="EMBL" id="JAGMUV010000005">
    <property type="protein sequence ID" value="KAH7156635.1"/>
    <property type="molecule type" value="Genomic_DNA"/>
</dbReference>
<accession>A0A9P9FA51</accession>
<feature type="domain" description="Histidine kinase" evidence="8">
    <location>
        <begin position="572"/>
        <end position="868"/>
    </location>
</feature>
<evidence type="ECO:0000256" key="4">
    <source>
        <dbReference type="ARBA" id="ARBA00022679"/>
    </source>
</evidence>
<protein>
    <recommendedName>
        <fullName evidence="2">histidine kinase</fullName>
        <ecNumber evidence="2">2.7.13.3</ecNumber>
    </recommendedName>
</protein>
<dbReference type="SUPFAM" id="SSF47384">
    <property type="entry name" value="Homodimeric domain of signal transducing histidine kinase"/>
    <property type="match status" value="1"/>
</dbReference>
<evidence type="ECO:0000259" key="8">
    <source>
        <dbReference type="PROSITE" id="PS50109"/>
    </source>
</evidence>
<dbReference type="Pfam" id="PF00072">
    <property type="entry name" value="Response_reg"/>
    <property type="match status" value="1"/>
</dbReference>
<dbReference type="PROSITE" id="PS50110">
    <property type="entry name" value="RESPONSE_REGULATORY"/>
    <property type="match status" value="1"/>
</dbReference>
<feature type="compositionally biased region" description="Low complexity" evidence="7">
    <location>
        <begin position="242"/>
        <end position="252"/>
    </location>
</feature>
<proteinExistence type="predicted"/>
<reference evidence="10" key="1">
    <citation type="journal article" date="2021" name="Nat. Commun.">
        <title>Genetic determinants of endophytism in the Arabidopsis root mycobiome.</title>
        <authorList>
            <person name="Mesny F."/>
            <person name="Miyauchi S."/>
            <person name="Thiergart T."/>
            <person name="Pickel B."/>
            <person name="Atanasova L."/>
            <person name="Karlsson M."/>
            <person name="Huettel B."/>
            <person name="Barry K.W."/>
            <person name="Haridas S."/>
            <person name="Chen C."/>
            <person name="Bauer D."/>
            <person name="Andreopoulos W."/>
            <person name="Pangilinan J."/>
            <person name="LaButti K."/>
            <person name="Riley R."/>
            <person name="Lipzen A."/>
            <person name="Clum A."/>
            <person name="Drula E."/>
            <person name="Henrissat B."/>
            <person name="Kohler A."/>
            <person name="Grigoriev I.V."/>
            <person name="Martin F.M."/>
            <person name="Hacquard S."/>
        </authorList>
    </citation>
    <scope>NUCLEOTIDE SEQUENCE</scope>
    <source>
        <strain evidence="10">MPI-CAGE-AT-0147</strain>
    </source>
</reference>
<dbReference type="SUPFAM" id="SSF55781">
    <property type="entry name" value="GAF domain-like"/>
    <property type="match status" value="1"/>
</dbReference>
<dbReference type="Pfam" id="PF01590">
    <property type="entry name" value="GAF"/>
    <property type="match status" value="1"/>
</dbReference>
<comment type="catalytic activity">
    <reaction evidence="1">
        <text>ATP + protein L-histidine = ADP + protein N-phospho-L-histidine.</text>
        <dbReference type="EC" id="2.7.13.3"/>
    </reaction>
</comment>
<dbReference type="OrthoDB" id="303614at2759"/>
<dbReference type="InterPro" id="IPR003661">
    <property type="entry name" value="HisK_dim/P_dom"/>
</dbReference>
<dbReference type="Proteomes" id="UP000738349">
    <property type="component" value="Unassembled WGS sequence"/>
</dbReference>
<dbReference type="Pfam" id="PF02518">
    <property type="entry name" value="HATPase_c"/>
    <property type="match status" value="1"/>
</dbReference>
<evidence type="ECO:0000313" key="11">
    <source>
        <dbReference type="Proteomes" id="UP000738349"/>
    </source>
</evidence>
<dbReference type="InterPro" id="IPR001789">
    <property type="entry name" value="Sig_transdc_resp-reg_receiver"/>
</dbReference>
<dbReference type="PROSITE" id="PS50109">
    <property type="entry name" value="HIS_KIN"/>
    <property type="match status" value="1"/>
</dbReference>
<dbReference type="Gene3D" id="3.40.50.2300">
    <property type="match status" value="1"/>
</dbReference>
<dbReference type="GO" id="GO:0009927">
    <property type="term" value="F:histidine phosphotransfer kinase activity"/>
    <property type="evidence" value="ECO:0007669"/>
    <property type="project" value="TreeGrafter"/>
</dbReference>
<dbReference type="AlphaFoldDB" id="A0A9P9FA51"/>
<gene>
    <name evidence="10" type="ORF">EDB81DRAFT_928701</name>
</gene>
<evidence type="ECO:0000313" key="10">
    <source>
        <dbReference type="EMBL" id="KAH7156635.1"/>
    </source>
</evidence>
<dbReference type="SMART" id="SM00388">
    <property type="entry name" value="HisKA"/>
    <property type="match status" value="1"/>
</dbReference>